<name>A0A8E0RNX8_9TREM</name>
<gene>
    <name evidence="1" type="ORF">FBUS_05338</name>
</gene>
<evidence type="ECO:0000313" key="2">
    <source>
        <dbReference type="Proteomes" id="UP000728185"/>
    </source>
</evidence>
<organism evidence="1 2">
    <name type="scientific">Fasciolopsis buskii</name>
    <dbReference type="NCBI Taxonomy" id="27845"/>
    <lineage>
        <taxon>Eukaryota</taxon>
        <taxon>Metazoa</taxon>
        <taxon>Spiralia</taxon>
        <taxon>Lophotrochozoa</taxon>
        <taxon>Platyhelminthes</taxon>
        <taxon>Trematoda</taxon>
        <taxon>Digenea</taxon>
        <taxon>Plagiorchiida</taxon>
        <taxon>Echinostomata</taxon>
        <taxon>Echinostomatoidea</taxon>
        <taxon>Fasciolidae</taxon>
        <taxon>Fasciolopsis</taxon>
    </lineage>
</organism>
<proteinExistence type="predicted"/>
<dbReference type="AlphaFoldDB" id="A0A8E0RNX8"/>
<evidence type="ECO:0000313" key="1">
    <source>
        <dbReference type="EMBL" id="KAA0184095.1"/>
    </source>
</evidence>
<dbReference type="OrthoDB" id="74835at2759"/>
<dbReference type="Proteomes" id="UP000728185">
    <property type="component" value="Unassembled WGS sequence"/>
</dbReference>
<comment type="caution">
    <text evidence="1">The sequence shown here is derived from an EMBL/GenBank/DDBJ whole genome shotgun (WGS) entry which is preliminary data.</text>
</comment>
<protein>
    <submittedName>
        <fullName evidence="1">Uncharacterized protein</fullName>
    </submittedName>
</protein>
<accession>A0A8E0RNX8</accession>
<sequence>MDSYEPQGVNVEETLQKLVSEDDAFEDPAILDISKKVSHHKLSGSALDKLLGAPAFPAAPVSLFGTSGDIWSSETISSQPSSRSQQKFPSQTTSINLMDLLQQIAQNKGSFNQTPGVPAFHTQLFGALEPPQLAPSSSVAHASIPADKDKLNFYGLLNLTPSISQCNMKTAPDSVRSTIAQANVTIVPWLQRAEPPSMHLSSISLQKQASCPLDGEYCFLEKETDQLVMCGSYSTAYDNGYDEYHFRHNAYCDSRLWPEQHRGLPSGFRIAIFADADSESTHQWRERHVHSYSNATVRIALLSFMNSSSPLNGLPDPRYFQLMPPPGVQAVSQIPTSLLGPPLFMGAGQINQIGTALFQGSPNGSIPFPFPIQQPSIRRVLPSSSVPLRPLSGMLSTPEVGQQSSSTTREVGVLGMFPVTHASVDEDFDPNKGSWMSDYESVGVLLTHLKPLMVSNPYVQDYYFAVCWLRRMTLSRVKQIAAGQITMSYPAPVMHMPSPVTLDHLGDPTHYQHTAQHIKFVLPMALLPTLNNRSQFLDSGIFGTSDSIRDVTRDESEELKFESIGKLSAGENTALGRPTRSNVYRPRVVIELSLASALSSDAPDSTQGEPVSYPTMCTRFCVREFLLRAGNNSPLLFIWLL</sequence>
<keyword evidence="2" id="KW-1185">Reference proteome</keyword>
<dbReference type="EMBL" id="LUCM01011361">
    <property type="protein sequence ID" value="KAA0184095.1"/>
    <property type="molecule type" value="Genomic_DNA"/>
</dbReference>
<reference evidence="1" key="1">
    <citation type="submission" date="2019-05" db="EMBL/GenBank/DDBJ databases">
        <title>Annotation for the trematode Fasciolopsis buski.</title>
        <authorList>
            <person name="Choi Y.-J."/>
        </authorList>
    </citation>
    <scope>NUCLEOTIDE SEQUENCE</scope>
    <source>
        <strain evidence="1">HT</strain>
        <tissue evidence="1">Whole worm</tissue>
    </source>
</reference>